<dbReference type="EMBL" id="JAOSIW010000011">
    <property type="protein sequence ID" value="MDO8054594.1"/>
    <property type="molecule type" value="Genomic_DNA"/>
</dbReference>
<proteinExistence type="predicted"/>
<keyword evidence="2" id="KW-0472">Membrane</keyword>
<organism evidence="3 4">
    <name type="scientific">Candidatus Phytoplasma australasiaticum subsp. australasiaticum</name>
    <dbReference type="NCBI Taxonomy" id="2832407"/>
    <lineage>
        <taxon>Bacteria</taxon>
        <taxon>Bacillati</taxon>
        <taxon>Mycoplasmatota</taxon>
        <taxon>Mollicutes</taxon>
        <taxon>Acholeplasmatales</taxon>
        <taxon>Acholeplasmataceae</taxon>
        <taxon>Candidatus Phytoplasma</taxon>
        <taxon>16SrII (Peanut WB group)</taxon>
        <taxon>Candidatus Phytoplasma australasiaticum</taxon>
    </lineage>
</organism>
<gene>
    <name evidence="3" type="ORF">OC696_01790</name>
</gene>
<keyword evidence="2" id="KW-1133">Transmembrane helix</keyword>
<comment type="caution">
    <text evidence="3">The sequence shown here is derived from an EMBL/GenBank/DDBJ whole genome shotgun (WGS) entry which is preliminary data.</text>
</comment>
<evidence type="ECO:0000256" key="2">
    <source>
        <dbReference type="SAM" id="Phobius"/>
    </source>
</evidence>
<name>A0A9K3SU08_9MOLU</name>
<accession>A0A9K3SU08</accession>
<dbReference type="AlphaFoldDB" id="A0A9K3SU08"/>
<evidence type="ECO:0000256" key="1">
    <source>
        <dbReference type="SAM" id="Coils"/>
    </source>
</evidence>
<keyword evidence="2" id="KW-0812">Transmembrane</keyword>
<feature type="transmembrane region" description="Helical" evidence="2">
    <location>
        <begin position="42"/>
        <end position="64"/>
    </location>
</feature>
<dbReference type="Proteomes" id="UP001170651">
    <property type="component" value="Unassembled WGS sequence"/>
</dbReference>
<keyword evidence="1" id="KW-0175">Coiled coil</keyword>
<protein>
    <recommendedName>
        <fullName evidence="5">Transmembrane protein</fullName>
    </recommendedName>
</protein>
<feature type="coiled-coil region" evidence="1">
    <location>
        <begin position="2"/>
        <end position="39"/>
    </location>
</feature>
<dbReference type="RefSeq" id="WP_215419697.1">
    <property type="nucleotide sequence ID" value="NZ_JAOSIV010000009.1"/>
</dbReference>
<sequence length="124" mass="15026">MVLKSEQNYQELKQINTELEKMNKKRKKAERKKVGHQMKFESWLYCFYSFCCTQIVLSCLYELLQFPFNEIAKRIKKLEKNNSKNKKNFNKTIKKTSRLKKLVQTEKSIEQNNKKNQIKKEVLK</sequence>
<keyword evidence="4" id="KW-1185">Reference proteome</keyword>
<evidence type="ECO:0000313" key="4">
    <source>
        <dbReference type="Proteomes" id="UP001170651"/>
    </source>
</evidence>
<evidence type="ECO:0000313" key="3">
    <source>
        <dbReference type="EMBL" id="MDO8054594.1"/>
    </source>
</evidence>
<evidence type="ECO:0008006" key="5">
    <source>
        <dbReference type="Google" id="ProtNLM"/>
    </source>
</evidence>
<reference evidence="3 4" key="1">
    <citation type="journal article" date="2023" name="Int. J. Syst. Evol. Microbiol.">
        <title>The observation of taxonomic boundaries for the 16SrII and 16SrXXV phytoplasmas using genome-based delimitation.</title>
        <authorList>
            <person name="Rodrigues Jardim B."/>
            <person name="Tran-Nguyen L.T.T."/>
            <person name="Gambley C."/>
            <person name="Al-Sadi A.M."/>
            <person name="Al-Subhi A.M."/>
            <person name="Foissac X."/>
            <person name="Salar P."/>
            <person name="Cai H."/>
            <person name="Yang J.Y."/>
            <person name="Davis R."/>
            <person name="Jones L."/>
            <person name="Rodoni B."/>
            <person name="Constable F.E."/>
        </authorList>
    </citation>
    <scope>NUCLEOTIDE SEQUENCE [LARGE SCALE GENOMIC DNA]</scope>
    <source>
        <strain evidence="3">BAWM-OMN-P26</strain>
    </source>
</reference>